<name>A0A2M6WVN7_9BACT</name>
<organism evidence="2 3">
    <name type="scientific">Candidatus Campbellbacteria bacterium CG10_big_fil_rev_8_21_14_0_10_35_52</name>
    <dbReference type="NCBI Taxonomy" id="1974527"/>
    <lineage>
        <taxon>Bacteria</taxon>
        <taxon>Candidatus Campbelliibacteriota</taxon>
    </lineage>
</organism>
<reference evidence="3" key="1">
    <citation type="submission" date="2017-09" db="EMBL/GenBank/DDBJ databases">
        <title>Depth-based differentiation of microbial function through sediment-hosted aquifers and enrichment of novel symbionts in the deep terrestrial subsurface.</title>
        <authorList>
            <person name="Probst A.J."/>
            <person name="Ladd B."/>
            <person name="Jarett J.K."/>
            <person name="Geller-Mcgrath D.E."/>
            <person name="Sieber C.M.K."/>
            <person name="Emerson J.B."/>
            <person name="Anantharaman K."/>
            <person name="Thomas B.C."/>
            <person name="Malmstrom R."/>
            <person name="Stieglmeier M."/>
            <person name="Klingl A."/>
            <person name="Woyke T."/>
            <person name="Ryan C.M."/>
            <person name="Banfield J.F."/>
        </authorList>
    </citation>
    <scope>NUCLEOTIDE SEQUENCE [LARGE SCALE GENOMIC DNA]</scope>
</reference>
<dbReference type="Proteomes" id="UP000230481">
    <property type="component" value="Unassembled WGS sequence"/>
</dbReference>
<feature type="non-terminal residue" evidence="2">
    <location>
        <position position="1"/>
    </location>
</feature>
<dbReference type="EMBL" id="PFAA01000022">
    <property type="protein sequence ID" value="PIT96858.1"/>
    <property type="molecule type" value="Genomic_DNA"/>
</dbReference>
<gene>
    <name evidence="2" type="ORF">COT82_00945</name>
</gene>
<protein>
    <submittedName>
        <fullName evidence="2">Chaperonin</fullName>
    </submittedName>
</protein>
<dbReference type="AlphaFoldDB" id="A0A2M6WVN7"/>
<accession>A0A2M6WVN7</accession>
<evidence type="ECO:0000313" key="2">
    <source>
        <dbReference type="EMBL" id="PIT96858.1"/>
    </source>
</evidence>
<evidence type="ECO:0000313" key="3">
    <source>
        <dbReference type="Proteomes" id="UP000230481"/>
    </source>
</evidence>
<comment type="caution">
    <text evidence="2">The sequence shown here is derived from an EMBL/GenBank/DDBJ whole genome shotgun (WGS) entry which is preliminary data.</text>
</comment>
<evidence type="ECO:0000256" key="1">
    <source>
        <dbReference type="SAM" id="MobiDB-lite"/>
    </source>
</evidence>
<feature type="compositionally biased region" description="Gly residues" evidence="1">
    <location>
        <begin position="21"/>
        <end position="37"/>
    </location>
</feature>
<feature type="region of interest" description="Disordered" evidence="1">
    <location>
        <begin position="1"/>
        <end position="37"/>
    </location>
</feature>
<sequence length="37" mass="3510">AGILLTTEVAIADEPEEDKSGGVGGGMSAGMPGMGGF</sequence>
<proteinExistence type="predicted"/>